<evidence type="ECO:0000256" key="1">
    <source>
        <dbReference type="ARBA" id="ARBA00008903"/>
    </source>
</evidence>
<dbReference type="InterPro" id="IPR003462">
    <property type="entry name" value="ODC_Mu_crystall"/>
</dbReference>
<dbReference type="InParanoid" id="E3J6E5"/>
<dbReference type="PANTHER" id="PTHR13812:SF19">
    <property type="entry name" value="KETIMINE REDUCTASE MU-CRYSTALLIN"/>
    <property type="match status" value="1"/>
</dbReference>
<protein>
    <submittedName>
        <fullName evidence="2">Ornithine cyclodeaminase</fullName>
        <ecNumber evidence="2">4.3.1.12</ecNumber>
    </submittedName>
</protein>
<dbReference type="GO" id="GO:0016491">
    <property type="term" value="F:oxidoreductase activity"/>
    <property type="evidence" value="ECO:0007669"/>
    <property type="project" value="UniProtKB-ARBA"/>
</dbReference>
<dbReference type="Pfam" id="PF02423">
    <property type="entry name" value="OCD_Mu_crystall"/>
    <property type="match status" value="1"/>
</dbReference>
<evidence type="ECO:0000313" key="2">
    <source>
        <dbReference type="EMBL" id="ADP79572.1"/>
    </source>
</evidence>
<dbReference type="GO" id="GO:0008473">
    <property type="term" value="F:ornithine cyclodeaminase activity"/>
    <property type="evidence" value="ECO:0007669"/>
    <property type="project" value="UniProtKB-EC"/>
</dbReference>
<dbReference type="PANTHER" id="PTHR13812">
    <property type="entry name" value="KETIMINE REDUCTASE MU-CRYSTALLIN"/>
    <property type="match status" value="1"/>
</dbReference>
<dbReference type="Gene3D" id="3.30.1780.10">
    <property type="entry name" value="ornithine cyclodeaminase, domain 1"/>
    <property type="match status" value="1"/>
</dbReference>
<proteinExistence type="inferred from homology"/>
<sequence length="323" mass="33800">MTLLLSRSEIESLIDRTAVIGAVEDAHRGLAAGRATNGKASAVTVGDAVFLPMLAVDERLRTATVKFLADLVGAGGKVQRTTLLVCSTVTGECEALLDGRLITAVRTAAASAVATKYLARASSRTLGLVGAGRLAIEHLRALAHVLPVEDVVVWSRSASTVDAFTEQAKALGFAVRALSSPEAVTRQADVLCTLTPSREPLVHGAWFAPGLHVNVVGAPPRTDHREVDNEAMARAYVVVDSADESLAKSGDTALAIRDGAIKAEEALRELGDVIAGRTLGRTSPDQITLFNSIGLALQDTATARLLIDRARAEGVGREIDLSA</sequence>
<dbReference type="KEGG" id="fri:FraEuI1c_1510"/>
<gene>
    <name evidence="2" type="ordered locus">FraEuI1c_1510</name>
</gene>
<dbReference type="PIRSF" id="PIRSF001439">
    <property type="entry name" value="CryM"/>
    <property type="match status" value="1"/>
</dbReference>
<dbReference type="GO" id="GO:0005737">
    <property type="term" value="C:cytoplasm"/>
    <property type="evidence" value="ECO:0007669"/>
    <property type="project" value="TreeGrafter"/>
</dbReference>
<dbReference type="GO" id="GO:0019752">
    <property type="term" value="P:carboxylic acid metabolic process"/>
    <property type="evidence" value="ECO:0007669"/>
    <property type="project" value="UniProtKB-ARBA"/>
</dbReference>
<keyword evidence="2" id="KW-0456">Lyase</keyword>
<dbReference type="HOGENOM" id="CLU_042088_2_1_11"/>
<evidence type="ECO:0000313" key="3">
    <source>
        <dbReference type="Proteomes" id="UP000002484"/>
    </source>
</evidence>
<dbReference type="AlphaFoldDB" id="E3J6E5"/>
<dbReference type="OrthoDB" id="3814544at2"/>
<reference evidence="2 3" key="1">
    <citation type="submission" date="2010-10" db="EMBL/GenBank/DDBJ databases">
        <title>Complete sequence of Frankia sp. EuI1c.</title>
        <authorList>
            <consortium name="US DOE Joint Genome Institute"/>
            <person name="Lucas S."/>
            <person name="Copeland A."/>
            <person name="Lapidus A."/>
            <person name="Cheng J.-F."/>
            <person name="Bruce D."/>
            <person name="Goodwin L."/>
            <person name="Pitluck S."/>
            <person name="Chertkov O."/>
            <person name="Detter J.C."/>
            <person name="Han C."/>
            <person name="Tapia R."/>
            <person name="Land M."/>
            <person name="Hauser L."/>
            <person name="Jeffries C."/>
            <person name="Kyrpides N."/>
            <person name="Ivanova N."/>
            <person name="Mikhailova N."/>
            <person name="Beauchemin N."/>
            <person name="Sen A."/>
            <person name="Sur S.A."/>
            <person name="Gtari M."/>
            <person name="Wall L."/>
            <person name="Tisa L."/>
            <person name="Woyke T."/>
        </authorList>
    </citation>
    <scope>NUCLEOTIDE SEQUENCE [LARGE SCALE GENOMIC DNA]</scope>
    <source>
        <strain evidence="3">DSM 45817 / CECT 9037 / EuI1c</strain>
    </source>
</reference>
<dbReference type="RefSeq" id="WP_013422691.1">
    <property type="nucleotide sequence ID" value="NC_014666.1"/>
</dbReference>
<dbReference type="Proteomes" id="UP000002484">
    <property type="component" value="Chromosome"/>
</dbReference>
<keyword evidence="3" id="KW-1185">Reference proteome</keyword>
<dbReference type="SUPFAM" id="SSF51735">
    <property type="entry name" value="NAD(P)-binding Rossmann-fold domains"/>
    <property type="match status" value="1"/>
</dbReference>
<dbReference type="InterPro" id="IPR023401">
    <property type="entry name" value="ODC_N"/>
</dbReference>
<dbReference type="eggNOG" id="COG2423">
    <property type="taxonomic scope" value="Bacteria"/>
</dbReference>
<dbReference type="STRING" id="298654.FraEuI1c_1510"/>
<dbReference type="EMBL" id="CP002299">
    <property type="protein sequence ID" value="ADP79572.1"/>
    <property type="molecule type" value="Genomic_DNA"/>
</dbReference>
<name>E3J6E5_PSEI1</name>
<dbReference type="FunFam" id="3.40.50.720:FF:000311">
    <property type="entry name" value="Ornithine cyclodeaminase"/>
    <property type="match status" value="1"/>
</dbReference>
<comment type="similarity">
    <text evidence="1">Belongs to the ornithine cyclodeaminase/mu-crystallin family.</text>
</comment>
<organism evidence="2 3">
    <name type="scientific">Pseudofrankia inefficax (strain DSM 45817 / CECT 9037 / DDB 130130 / EuI1c)</name>
    <name type="common">Frankia inefficax</name>
    <dbReference type="NCBI Taxonomy" id="298654"/>
    <lineage>
        <taxon>Bacteria</taxon>
        <taxon>Bacillati</taxon>
        <taxon>Actinomycetota</taxon>
        <taxon>Actinomycetes</taxon>
        <taxon>Frankiales</taxon>
        <taxon>Frankiaceae</taxon>
        <taxon>Pseudofrankia</taxon>
    </lineage>
</organism>
<dbReference type="InterPro" id="IPR036291">
    <property type="entry name" value="NAD(P)-bd_dom_sf"/>
</dbReference>
<dbReference type="EC" id="4.3.1.12" evidence="2"/>
<accession>E3J6E5</accession>
<dbReference type="Gene3D" id="3.40.50.720">
    <property type="entry name" value="NAD(P)-binding Rossmann-like Domain"/>
    <property type="match status" value="1"/>
</dbReference>